<dbReference type="PANTHER" id="PTHR47662:SF3">
    <property type="entry name" value="TRANSCRIPTION FACTOR C2H2 FAMILY-RELATED"/>
    <property type="match status" value="1"/>
</dbReference>
<evidence type="ECO:0000256" key="2">
    <source>
        <dbReference type="SAM" id="Phobius"/>
    </source>
</evidence>
<keyword evidence="2" id="KW-0812">Transmembrane</keyword>
<keyword evidence="1" id="KW-0862">Zinc</keyword>
<keyword evidence="2" id="KW-1133">Transmembrane helix</keyword>
<keyword evidence="1" id="KW-0479">Metal-binding</keyword>
<sequence length="163" mass="19342">MATLSKLFSTLIILLVILMLQLMIRIRKLKSNTNPNPNPINTPRFLKFIEDKHPTICYTKRLKLDRLECSVCLSEFKEGEKVRKLKCKHTFHKDCLDKWLQEYWATCPLCRKKLLPDDVVSKHRQHIQTNNQVGHVDENDDEQLPFLLHVLRGDNTLSFYRFH</sequence>
<dbReference type="SMART" id="SM00184">
    <property type="entry name" value="RING"/>
    <property type="match status" value="1"/>
</dbReference>
<proteinExistence type="predicted"/>
<evidence type="ECO:0000313" key="5">
    <source>
        <dbReference type="Proteomes" id="UP001372338"/>
    </source>
</evidence>
<dbReference type="SUPFAM" id="SSF57850">
    <property type="entry name" value="RING/U-box"/>
    <property type="match status" value="1"/>
</dbReference>
<dbReference type="Pfam" id="PF13639">
    <property type="entry name" value="zf-RING_2"/>
    <property type="match status" value="1"/>
</dbReference>
<comment type="caution">
    <text evidence="4">The sequence shown here is derived from an EMBL/GenBank/DDBJ whole genome shotgun (WGS) entry which is preliminary data.</text>
</comment>
<dbReference type="PROSITE" id="PS50089">
    <property type="entry name" value="ZF_RING_2"/>
    <property type="match status" value="1"/>
</dbReference>
<organism evidence="4 5">
    <name type="scientific">Crotalaria pallida</name>
    <name type="common">Smooth rattlebox</name>
    <name type="synonym">Crotalaria striata</name>
    <dbReference type="NCBI Taxonomy" id="3830"/>
    <lineage>
        <taxon>Eukaryota</taxon>
        <taxon>Viridiplantae</taxon>
        <taxon>Streptophyta</taxon>
        <taxon>Embryophyta</taxon>
        <taxon>Tracheophyta</taxon>
        <taxon>Spermatophyta</taxon>
        <taxon>Magnoliopsida</taxon>
        <taxon>eudicotyledons</taxon>
        <taxon>Gunneridae</taxon>
        <taxon>Pentapetalae</taxon>
        <taxon>rosids</taxon>
        <taxon>fabids</taxon>
        <taxon>Fabales</taxon>
        <taxon>Fabaceae</taxon>
        <taxon>Papilionoideae</taxon>
        <taxon>50 kb inversion clade</taxon>
        <taxon>genistoids sensu lato</taxon>
        <taxon>core genistoids</taxon>
        <taxon>Crotalarieae</taxon>
        <taxon>Crotalaria</taxon>
    </lineage>
</organism>
<dbReference type="EMBL" id="JAYWIO010000002">
    <property type="protein sequence ID" value="KAK7281044.1"/>
    <property type="molecule type" value="Genomic_DNA"/>
</dbReference>
<dbReference type="Proteomes" id="UP001372338">
    <property type="component" value="Unassembled WGS sequence"/>
</dbReference>
<reference evidence="4 5" key="1">
    <citation type="submission" date="2024-01" db="EMBL/GenBank/DDBJ databases">
        <title>The genomes of 5 underutilized Papilionoideae crops provide insights into root nodulation and disease resistanc.</title>
        <authorList>
            <person name="Yuan L."/>
        </authorList>
    </citation>
    <scope>NUCLEOTIDE SEQUENCE [LARGE SCALE GENOMIC DNA]</scope>
    <source>
        <strain evidence="4">ZHUSHIDOU_FW_LH</strain>
        <tissue evidence="4">Leaf</tissue>
    </source>
</reference>
<feature type="transmembrane region" description="Helical" evidence="2">
    <location>
        <begin position="6"/>
        <end position="24"/>
    </location>
</feature>
<keyword evidence="2" id="KW-0472">Membrane</keyword>
<evidence type="ECO:0000259" key="3">
    <source>
        <dbReference type="PROSITE" id="PS50089"/>
    </source>
</evidence>
<dbReference type="InterPro" id="IPR013083">
    <property type="entry name" value="Znf_RING/FYVE/PHD"/>
</dbReference>
<name>A0AAN9FU22_CROPI</name>
<evidence type="ECO:0000313" key="4">
    <source>
        <dbReference type="EMBL" id="KAK7281044.1"/>
    </source>
</evidence>
<keyword evidence="5" id="KW-1185">Reference proteome</keyword>
<dbReference type="Gene3D" id="3.30.40.10">
    <property type="entry name" value="Zinc/RING finger domain, C3HC4 (zinc finger)"/>
    <property type="match status" value="1"/>
</dbReference>
<gene>
    <name evidence="4" type="ORF">RIF29_08692</name>
</gene>
<dbReference type="InterPro" id="IPR001841">
    <property type="entry name" value="Znf_RING"/>
</dbReference>
<keyword evidence="1" id="KW-0863">Zinc-finger</keyword>
<dbReference type="PANTHER" id="PTHR47662">
    <property type="entry name" value="RING-TYPE DOMAIN-CONTAINING PROTEIN"/>
    <property type="match status" value="1"/>
</dbReference>
<protein>
    <recommendedName>
        <fullName evidence="3">RING-type domain-containing protein</fullName>
    </recommendedName>
</protein>
<dbReference type="GO" id="GO:0008270">
    <property type="term" value="F:zinc ion binding"/>
    <property type="evidence" value="ECO:0007669"/>
    <property type="project" value="UniProtKB-KW"/>
</dbReference>
<accession>A0AAN9FU22</accession>
<feature type="domain" description="RING-type" evidence="3">
    <location>
        <begin position="69"/>
        <end position="111"/>
    </location>
</feature>
<dbReference type="AlphaFoldDB" id="A0AAN9FU22"/>
<evidence type="ECO:0000256" key="1">
    <source>
        <dbReference type="PROSITE-ProRule" id="PRU00175"/>
    </source>
</evidence>